<dbReference type="GO" id="GO:0016627">
    <property type="term" value="F:oxidoreductase activity, acting on the CH-CH group of donors"/>
    <property type="evidence" value="ECO:0007669"/>
    <property type="project" value="InterPro"/>
</dbReference>
<evidence type="ECO:0000259" key="10">
    <source>
        <dbReference type="Pfam" id="PF00441"/>
    </source>
</evidence>
<feature type="domain" description="Acyl-CoA dehydrogenase/oxidase N-terminal" evidence="12">
    <location>
        <begin position="42"/>
        <end position="157"/>
    </location>
</feature>
<dbReference type="Gene3D" id="2.40.110.10">
    <property type="entry name" value="Butyryl-CoA Dehydrogenase, subunit A, domain 2"/>
    <property type="match status" value="1"/>
</dbReference>
<dbReference type="SUPFAM" id="SSF56645">
    <property type="entry name" value="Acyl-CoA dehydrogenase NM domain-like"/>
    <property type="match status" value="1"/>
</dbReference>
<organism evidence="14 15">
    <name type="scientific">Aquariibacter albus</name>
    <dbReference type="NCBI Taxonomy" id="2759899"/>
    <lineage>
        <taxon>Bacteria</taxon>
        <taxon>Pseudomonadati</taxon>
        <taxon>Pseudomonadota</taxon>
        <taxon>Betaproteobacteria</taxon>
        <taxon>Burkholderiales</taxon>
        <taxon>Sphaerotilaceae</taxon>
        <taxon>Aquariibacter</taxon>
    </lineage>
</organism>
<dbReference type="InterPro" id="IPR025878">
    <property type="entry name" value="Acyl-CoA_dh-like_C_dom"/>
</dbReference>
<dbReference type="EMBL" id="JACIVI010000007">
    <property type="protein sequence ID" value="MBB1163249.1"/>
    <property type="molecule type" value="Genomic_DNA"/>
</dbReference>
<evidence type="ECO:0000259" key="13">
    <source>
        <dbReference type="Pfam" id="PF12806"/>
    </source>
</evidence>
<evidence type="ECO:0000256" key="1">
    <source>
        <dbReference type="ARBA" id="ARBA00001974"/>
    </source>
</evidence>
<evidence type="ECO:0000256" key="3">
    <source>
        <dbReference type="ARBA" id="ARBA00022630"/>
    </source>
</evidence>
<evidence type="ECO:0000256" key="4">
    <source>
        <dbReference type="ARBA" id="ARBA00022827"/>
    </source>
</evidence>
<dbReference type="SUPFAM" id="SSF47203">
    <property type="entry name" value="Acyl-CoA dehydrogenase C-terminal domain-like"/>
    <property type="match status" value="1"/>
</dbReference>
<dbReference type="FunFam" id="2.40.110.10:FF:000031">
    <property type="entry name" value="Acyl-CoA dehydrogenase, putative"/>
    <property type="match status" value="1"/>
</dbReference>
<comment type="similarity">
    <text evidence="2">Belongs to the acyl-CoA dehydrogenase family.</text>
</comment>
<comment type="cofactor">
    <cofactor evidence="1">
        <name>FAD</name>
        <dbReference type="ChEBI" id="CHEBI:57692"/>
    </cofactor>
</comment>
<accession>A0A839HUH1</accession>
<evidence type="ECO:0000259" key="11">
    <source>
        <dbReference type="Pfam" id="PF02770"/>
    </source>
</evidence>
<dbReference type="PANTHER" id="PTHR42803">
    <property type="entry name" value="ACYL-COA DEHYDROGENASE"/>
    <property type="match status" value="1"/>
</dbReference>
<feature type="domain" description="Acetyl-CoA dehydrogenase-like C-terminal" evidence="13">
    <location>
        <begin position="467"/>
        <end position="594"/>
    </location>
</feature>
<dbReference type="Pfam" id="PF02770">
    <property type="entry name" value="Acyl-CoA_dh_M"/>
    <property type="match status" value="1"/>
</dbReference>
<comment type="catalytic activity">
    <reaction evidence="6">
        <text>3-(methylsulfanyl)propanoyl-CoA + oxidized [electron-transfer flavoprotein] + H(+) = 3-(methylsulfanyl)acryloyl-CoA + reduced [electron-transfer flavoprotein]</text>
        <dbReference type="Rhea" id="RHEA:52612"/>
        <dbReference type="Rhea" id="RHEA-COMP:10685"/>
        <dbReference type="Rhea" id="RHEA-COMP:10686"/>
        <dbReference type="ChEBI" id="CHEBI:15378"/>
        <dbReference type="ChEBI" id="CHEBI:57692"/>
        <dbReference type="ChEBI" id="CHEBI:58307"/>
        <dbReference type="ChEBI" id="CHEBI:82815"/>
        <dbReference type="ChEBI" id="CHEBI:84994"/>
        <dbReference type="EC" id="1.3.99.41"/>
    </reaction>
    <physiologicalReaction direction="left-to-right" evidence="6">
        <dbReference type="Rhea" id="RHEA:52613"/>
    </physiologicalReaction>
</comment>
<keyword evidence="5" id="KW-0560">Oxidoreductase</keyword>
<reference evidence="14 15" key="1">
    <citation type="submission" date="2020-08" db="EMBL/GenBank/DDBJ databases">
        <title>Aquariorum lacteus gen. nov., sp. nov., a new member of the family Comamonadaceae, isolated from freshwater aquarium.</title>
        <authorList>
            <person name="Chun S.-J."/>
        </authorList>
    </citation>
    <scope>NUCLEOTIDE SEQUENCE [LARGE SCALE GENOMIC DNA]</scope>
    <source>
        <strain evidence="14 15">SJAQ100</strain>
    </source>
</reference>
<evidence type="ECO:0000256" key="7">
    <source>
        <dbReference type="ARBA" id="ARBA00058683"/>
    </source>
</evidence>
<proteinExistence type="inferred from homology"/>
<dbReference type="Pfam" id="PF02771">
    <property type="entry name" value="Acyl-CoA_dh_N"/>
    <property type="match status" value="1"/>
</dbReference>
<evidence type="ECO:0000256" key="8">
    <source>
        <dbReference type="ARBA" id="ARBA00066694"/>
    </source>
</evidence>
<dbReference type="EC" id="1.3.99.41" evidence="8"/>
<dbReference type="RefSeq" id="WP_182665987.1">
    <property type="nucleotide sequence ID" value="NZ_JACIVI010000007.1"/>
</dbReference>
<dbReference type="AlphaFoldDB" id="A0A839HUH1"/>
<protein>
    <recommendedName>
        <fullName evidence="9">3-methylmercaptopropionyl-CoA dehydrogenase</fullName>
        <ecNumber evidence="8">1.3.99.41</ecNumber>
    </recommendedName>
</protein>
<comment type="function">
    <text evidence="7">Involved in the assimilation of dimethylsulphoniopropionate (DMSP), an important compound in the fixation of carbon in marine phytoplankton, by mediating the conversion of 3-(methylthio)propanoyl-CoA (MMPA-CoA) to 3-(methylthio)acryloyl-CoA (MTA-CoA).</text>
</comment>
<dbReference type="Pfam" id="PF00441">
    <property type="entry name" value="Acyl-CoA_dh_1"/>
    <property type="match status" value="1"/>
</dbReference>
<feature type="domain" description="Acyl-CoA dehydrogenase/oxidase C-terminal" evidence="10">
    <location>
        <begin position="285"/>
        <end position="453"/>
    </location>
</feature>
<dbReference type="InterPro" id="IPR006091">
    <property type="entry name" value="Acyl-CoA_Oxase/DH_mid-dom"/>
</dbReference>
<name>A0A839HUH1_9BURK</name>
<evidence type="ECO:0000256" key="6">
    <source>
        <dbReference type="ARBA" id="ARBA00051388"/>
    </source>
</evidence>
<dbReference type="GO" id="GO:0050660">
    <property type="term" value="F:flavin adenine dinucleotide binding"/>
    <property type="evidence" value="ECO:0007669"/>
    <property type="project" value="InterPro"/>
</dbReference>
<sequence length="598" mass="63291">MSTPYTAPLREMSFALKELGGLDAVLAQSDGSELSADLVEPILEEAGRFASEVLAPLNAPGDREGCRWQDGAVRTPEGFAAAYASFCETGWHGMPAEVELGGQGMPTLLSTAVLEMWKSANHAFSLCQMLTLGAVEAIRRHATPELQARYLPAMVAGRWTGTMNITEPQAGSDLSAIRSRAVPEGEHYRITGTKIFITWGEHDLAENIVHLVLARLPDAPPGVKGLSLFLCPKVLVNADGSLGARNDLVCASIEHKLGIHACSTAVMAFGEQGGATGWLVGAPHEGLACMFTMMNHARLNVGLEGLALSERAYQQARAYALDRVQGRGVGLGPDGPRTIIGHPDVRRMLMAMKSRVEAMRGLAYYTAGRMDRAHGHPDAAQRAEAQALVDLLTPIVKAWCTEQAQGITALGVQVHGGMGFIEETGAAQHQRDARITTIYEGTTGIQANDLLNRKLVRDGGATLGRLLREVQDEARGLAGHGDATLRAIGDALLRAAASLEAATAHLLVRHAATPRESFAGAVPYLMLCGTVLGGWLLARGAEAAVTQLASGSGDTDFLAAKRSTAWHYAMNVLPEAAGLGEIVCHGAASVLALDDAQF</sequence>
<dbReference type="Gene3D" id="1.20.140.10">
    <property type="entry name" value="Butyryl-CoA Dehydrogenase, subunit A, domain 3"/>
    <property type="match status" value="1"/>
</dbReference>
<dbReference type="Proteomes" id="UP000586093">
    <property type="component" value="Unassembled WGS sequence"/>
</dbReference>
<dbReference type="Pfam" id="PF12806">
    <property type="entry name" value="Acyl-CoA_dh_C"/>
    <property type="match status" value="1"/>
</dbReference>
<gene>
    <name evidence="14" type="ORF">H4F90_14845</name>
</gene>
<keyword evidence="15" id="KW-1185">Reference proteome</keyword>
<evidence type="ECO:0000313" key="15">
    <source>
        <dbReference type="Proteomes" id="UP000586093"/>
    </source>
</evidence>
<dbReference type="InterPro" id="IPR037069">
    <property type="entry name" value="AcylCoA_DH/ox_N_sf"/>
</dbReference>
<evidence type="ECO:0000256" key="2">
    <source>
        <dbReference type="ARBA" id="ARBA00009347"/>
    </source>
</evidence>
<dbReference type="InterPro" id="IPR013786">
    <property type="entry name" value="AcylCoA_DH/ox_N"/>
</dbReference>
<keyword evidence="3" id="KW-0285">Flavoprotein</keyword>
<evidence type="ECO:0000256" key="9">
    <source>
        <dbReference type="ARBA" id="ARBA00069043"/>
    </source>
</evidence>
<dbReference type="PANTHER" id="PTHR42803:SF1">
    <property type="entry name" value="BROAD-SPECIFICITY LINEAR ACYL-COA DEHYDROGENASE FADE5"/>
    <property type="match status" value="1"/>
</dbReference>
<comment type="caution">
    <text evidence="14">The sequence shown here is derived from an EMBL/GenBank/DDBJ whole genome shotgun (WGS) entry which is preliminary data.</text>
</comment>
<dbReference type="Gene3D" id="1.10.540.10">
    <property type="entry name" value="Acyl-CoA dehydrogenase/oxidase, N-terminal domain"/>
    <property type="match status" value="1"/>
</dbReference>
<dbReference type="InterPro" id="IPR036250">
    <property type="entry name" value="AcylCo_DH-like_C"/>
</dbReference>
<evidence type="ECO:0000256" key="5">
    <source>
        <dbReference type="ARBA" id="ARBA00023002"/>
    </source>
</evidence>
<evidence type="ECO:0000259" key="12">
    <source>
        <dbReference type="Pfam" id="PF02771"/>
    </source>
</evidence>
<feature type="domain" description="Acyl-CoA oxidase/dehydrogenase middle" evidence="11">
    <location>
        <begin position="163"/>
        <end position="268"/>
    </location>
</feature>
<evidence type="ECO:0000313" key="14">
    <source>
        <dbReference type="EMBL" id="MBB1163249.1"/>
    </source>
</evidence>
<dbReference type="InterPro" id="IPR046373">
    <property type="entry name" value="Acyl-CoA_Oxase/DH_mid-dom_sf"/>
</dbReference>
<dbReference type="InterPro" id="IPR009075">
    <property type="entry name" value="AcylCo_DH/oxidase_C"/>
</dbReference>
<keyword evidence="4" id="KW-0274">FAD</keyword>
<dbReference type="InterPro" id="IPR009100">
    <property type="entry name" value="AcylCoA_DH/oxidase_NM_dom_sf"/>
</dbReference>
<dbReference type="InterPro" id="IPR052166">
    <property type="entry name" value="Diverse_Acyl-CoA_DH"/>
</dbReference>